<evidence type="ECO:0000256" key="6">
    <source>
        <dbReference type="ARBA" id="ARBA00023136"/>
    </source>
</evidence>
<dbReference type="EMBL" id="JMIY01000003">
    <property type="protein sequence ID" value="KCZ72341.1"/>
    <property type="molecule type" value="Genomic_DNA"/>
</dbReference>
<keyword evidence="11" id="KW-1185">Reference proteome</keyword>
<sequence length="445" mass="46938">MVGMEGENMDIKRTIRYLKYIFFAAILLSTLADGVYAAEVPEIDKADTAWVLISTALVMIMIPGVGLFYGGMVRKKNALSTMILSFAILALISVQWVLFGYSLVFGPDVGGVIGNLQWVGLNGVGQEPNADYAATVPALAFMIFQAMFAIIAVALITGAFVERIKFSAFLIFSVLWATLVYDPIAHWIWGTGGWLREMGTLDFAGGAVVHISAGMSALAVALVIGARRGFGKYTMEPHSIPITILGAALLWFGWFGFNAGSAVTSNGLAASAFVVTNIAGGTAALVWILLSWYYKKPSGLGIATGAVVGLAAVTPASGFVTPLAAMVIGAVAAVVSYYAMLFRMRRNIDESLDVWACHGIGGAWGIIAAGIFATTLVNPAGSGLIDGNADQIVTQIVAVGVTSVYAFVVTLIIAKIIDVTIGLRVRDDEEAIGLDLSQHAEKAYS</sequence>
<dbReference type="NCBIfam" id="TIGR00836">
    <property type="entry name" value="amt"/>
    <property type="match status" value="1"/>
</dbReference>
<evidence type="ECO:0000256" key="7">
    <source>
        <dbReference type="ARBA" id="ARBA00023177"/>
    </source>
</evidence>
<feature type="domain" description="Ammonium transporter AmtB-like" evidence="9">
    <location>
        <begin position="49"/>
        <end position="444"/>
    </location>
</feature>
<feature type="transmembrane region" description="Helical" evidence="8">
    <location>
        <begin position="392"/>
        <end position="414"/>
    </location>
</feature>
<comment type="caution">
    <text evidence="10">The sequence shown here is derived from an EMBL/GenBank/DDBJ whole genome shotgun (WGS) entry which is preliminary data.</text>
</comment>
<dbReference type="AlphaFoldDB" id="A0A062UZI8"/>
<reference evidence="10 11" key="1">
    <citation type="journal article" date="2013" name="Nature">
        <title>Anaerobic oxidation of methane coupled to nitrate reduction in a novel archaeal lineage.</title>
        <authorList>
            <person name="Haroon M.F."/>
            <person name="Hu S."/>
            <person name="Shi Y."/>
            <person name="Imelfort M."/>
            <person name="Keller J."/>
            <person name="Hugenholtz P."/>
            <person name="Yuan Z."/>
            <person name="Tyson G.W."/>
        </authorList>
    </citation>
    <scope>NUCLEOTIDE SEQUENCE [LARGE SCALE GENOMIC DNA]</scope>
    <source>
        <strain evidence="10 11">ANME-2d</strain>
    </source>
</reference>
<dbReference type="InterPro" id="IPR018047">
    <property type="entry name" value="Ammonium_transpt_CS"/>
</dbReference>
<keyword evidence="7 8" id="KW-0924">Ammonia transport</keyword>
<dbReference type="Gene3D" id="1.10.3430.10">
    <property type="entry name" value="Ammonium transporter AmtB like domains"/>
    <property type="match status" value="1"/>
</dbReference>
<feature type="transmembrane region" description="Helical" evidence="8">
    <location>
        <begin position="138"/>
        <end position="161"/>
    </location>
</feature>
<dbReference type="InterPro" id="IPR024041">
    <property type="entry name" value="NH4_transpt_AmtB-like_dom"/>
</dbReference>
<evidence type="ECO:0000256" key="1">
    <source>
        <dbReference type="ARBA" id="ARBA00004141"/>
    </source>
</evidence>
<organism evidence="10 11">
    <name type="scientific">Candidatus Methanoperedens nitratireducens</name>
    <dbReference type="NCBI Taxonomy" id="1392998"/>
    <lineage>
        <taxon>Archaea</taxon>
        <taxon>Methanobacteriati</taxon>
        <taxon>Methanobacteriota</taxon>
        <taxon>Stenosarchaea group</taxon>
        <taxon>Methanomicrobia</taxon>
        <taxon>Methanosarcinales</taxon>
        <taxon>ANME-2 cluster</taxon>
        <taxon>Candidatus Methanoperedentaceae</taxon>
        <taxon>Candidatus Methanoperedens</taxon>
    </lineage>
</organism>
<evidence type="ECO:0000256" key="3">
    <source>
        <dbReference type="ARBA" id="ARBA00022448"/>
    </source>
</evidence>
<dbReference type="Pfam" id="PF00909">
    <property type="entry name" value="Ammonium_transp"/>
    <property type="match status" value="1"/>
</dbReference>
<keyword evidence="5 8" id="KW-1133">Transmembrane helix</keyword>
<dbReference type="PATRIC" id="fig|1392998.3.peg.1746"/>
<dbReference type="RefSeq" id="WP_241763335.1">
    <property type="nucleotide sequence ID" value="NZ_JMIY01000003.1"/>
</dbReference>
<feature type="transmembrane region" description="Helical" evidence="8">
    <location>
        <begin position="238"/>
        <end position="257"/>
    </location>
</feature>
<evidence type="ECO:0000256" key="5">
    <source>
        <dbReference type="ARBA" id="ARBA00022989"/>
    </source>
</evidence>
<accession>A0A062UZI8</accession>
<proteinExistence type="inferred from homology"/>
<dbReference type="SUPFAM" id="SSF111352">
    <property type="entry name" value="Ammonium transporter"/>
    <property type="match status" value="1"/>
</dbReference>
<dbReference type="PANTHER" id="PTHR43029">
    <property type="entry name" value="AMMONIUM TRANSPORTER MEP2"/>
    <property type="match status" value="1"/>
</dbReference>
<keyword evidence="6 8" id="KW-0472">Membrane</keyword>
<keyword evidence="4 8" id="KW-0812">Transmembrane</keyword>
<evidence type="ECO:0000313" key="10">
    <source>
        <dbReference type="EMBL" id="KCZ72341.1"/>
    </source>
</evidence>
<dbReference type="PANTHER" id="PTHR43029:SF21">
    <property type="entry name" value="AMMONIUM TRANSPORTER 1"/>
    <property type="match status" value="1"/>
</dbReference>
<comment type="similarity">
    <text evidence="2 8">Belongs to the ammonia transporter channel (TC 1.A.11.2) family.</text>
</comment>
<dbReference type="FunFam" id="1.10.3430.10:FF:000011">
    <property type="entry name" value="Ammonium transporter"/>
    <property type="match status" value="1"/>
</dbReference>
<dbReference type="InterPro" id="IPR029020">
    <property type="entry name" value="Ammonium/urea_transptr"/>
</dbReference>
<comment type="subcellular location">
    <subcellularLocation>
        <location evidence="8">Cell membrane</location>
        <topology evidence="8">Multi-pass membrane protein</topology>
    </subcellularLocation>
    <subcellularLocation>
        <location evidence="1">Membrane</location>
        <topology evidence="1">Multi-pass membrane protein</topology>
    </subcellularLocation>
</comment>
<evidence type="ECO:0000256" key="2">
    <source>
        <dbReference type="ARBA" id="ARBA00005887"/>
    </source>
</evidence>
<feature type="transmembrane region" description="Helical" evidence="8">
    <location>
        <begin position="323"/>
        <end position="342"/>
    </location>
</feature>
<evidence type="ECO:0000256" key="4">
    <source>
        <dbReference type="ARBA" id="ARBA00022692"/>
    </source>
</evidence>
<feature type="transmembrane region" description="Helical" evidence="8">
    <location>
        <begin position="269"/>
        <end position="293"/>
    </location>
</feature>
<dbReference type="Proteomes" id="UP000027153">
    <property type="component" value="Unassembled WGS sequence"/>
</dbReference>
<feature type="transmembrane region" description="Helical" evidence="8">
    <location>
        <begin position="168"/>
        <end position="189"/>
    </location>
</feature>
<dbReference type="InterPro" id="IPR001905">
    <property type="entry name" value="Ammonium_transpt"/>
</dbReference>
<feature type="transmembrane region" description="Helical" evidence="8">
    <location>
        <begin position="82"/>
        <end position="104"/>
    </location>
</feature>
<feature type="transmembrane region" description="Helical" evidence="8">
    <location>
        <begin position="201"/>
        <end position="226"/>
    </location>
</feature>
<feature type="transmembrane region" description="Helical" evidence="8">
    <location>
        <begin position="354"/>
        <end position="372"/>
    </location>
</feature>
<dbReference type="PROSITE" id="PS01219">
    <property type="entry name" value="AMMONIUM_TRANSP"/>
    <property type="match status" value="1"/>
</dbReference>
<evidence type="ECO:0000256" key="8">
    <source>
        <dbReference type="RuleBase" id="RU362002"/>
    </source>
</evidence>
<dbReference type="GO" id="GO:0005886">
    <property type="term" value="C:plasma membrane"/>
    <property type="evidence" value="ECO:0007669"/>
    <property type="project" value="UniProtKB-SubCell"/>
</dbReference>
<name>A0A062UZI8_9EURY</name>
<evidence type="ECO:0000259" key="9">
    <source>
        <dbReference type="Pfam" id="PF00909"/>
    </source>
</evidence>
<evidence type="ECO:0000313" key="11">
    <source>
        <dbReference type="Proteomes" id="UP000027153"/>
    </source>
</evidence>
<dbReference type="GO" id="GO:0008519">
    <property type="term" value="F:ammonium channel activity"/>
    <property type="evidence" value="ECO:0007669"/>
    <property type="project" value="InterPro"/>
</dbReference>
<feature type="transmembrane region" description="Helical" evidence="8">
    <location>
        <begin position="300"/>
        <end position="317"/>
    </location>
</feature>
<keyword evidence="3 8" id="KW-0813">Transport</keyword>
<gene>
    <name evidence="10" type="ORF">ANME2D_01747</name>
</gene>
<feature type="transmembrane region" description="Helical" evidence="8">
    <location>
        <begin position="47"/>
        <end position="70"/>
    </location>
</feature>
<protein>
    <recommendedName>
        <fullName evidence="8">Ammonium transporter</fullName>
    </recommendedName>
</protein>